<dbReference type="InterPro" id="IPR039246">
    <property type="entry name" value="Flagellar_FlgA"/>
</dbReference>
<dbReference type="AlphaFoldDB" id="A0A0W0Y3U6"/>
<dbReference type="OrthoDB" id="1669037at2"/>
<evidence type="ECO:0000256" key="3">
    <source>
        <dbReference type="ARBA" id="ARBA00014754"/>
    </source>
</evidence>
<dbReference type="Pfam" id="PF13144">
    <property type="entry name" value="ChapFlgA"/>
    <property type="match status" value="1"/>
</dbReference>
<dbReference type="InterPro" id="IPR017585">
    <property type="entry name" value="SAF_FlgA"/>
</dbReference>
<accession>A0A0W0Y3U6</accession>
<comment type="caution">
    <text evidence="9">The sequence shown here is derived from an EMBL/GenBank/DDBJ whole genome shotgun (WGS) entry which is preliminary data.</text>
</comment>
<evidence type="ECO:0000256" key="7">
    <source>
        <dbReference type="RuleBase" id="RU362063"/>
    </source>
</evidence>
<dbReference type="PANTHER" id="PTHR36307">
    <property type="entry name" value="FLAGELLA BASAL BODY P-RING FORMATION PROTEIN FLGA"/>
    <property type="match status" value="1"/>
</dbReference>
<name>A0A0W0Y3U6_9GAMM</name>
<keyword evidence="7" id="KW-1005">Bacterial flagellum biogenesis</keyword>
<feature type="domain" description="SAF" evidence="8">
    <location>
        <begin position="108"/>
        <end position="170"/>
    </location>
</feature>
<evidence type="ECO:0000313" key="9">
    <source>
        <dbReference type="EMBL" id="KTD51697.1"/>
    </source>
</evidence>
<comment type="function">
    <text evidence="6 7">Involved in the assembly process of the P-ring formation. It may associate with FlgF on the rod constituting a structure essential for the P-ring assembly or may act as a modulator protein for the P-ring assembly.</text>
</comment>
<keyword evidence="9" id="KW-0966">Cell projection</keyword>
<organism evidence="9 10">
    <name type="scientific">Legionella quinlivanii</name>
    <dbReference type="NCBI Taxonomy" id="45073"/>
    <lineage>
        <taxon>Bacteria</taxon>
        <taxon>Pseudomonadati</taxon>
        <taxon>Pseudomonadota</taxon>
        <taxon>Gammaproteobacteria</taxon>
        <taxon>Legionellales</taxon>
        <taxon>Legionellaceae</taxon>
        <taxon>Legionella</taxon>
    </lineage>
</organism>
<evidence type="ECO:0000256" key="4">
    <source>
        <dbReference type="ARBA" id="ARBA00022729"/>
    </source>
</evidence>
<protein>
    <recommendedName>
        <fullName evidence="3 7">Flagella basal body P-ring formation protein FlgA</fullName>
    </recommendedName>
</protein>
<evidence type="ECO:0000256" key="6">
    <source>
        <dbReference type="ARBA" id="ARBA00025643"/>
    </source>
</evidence>
<dbReference type="GO" id="GO:0042597">
    <property type="term" value="C:periplasmic space"/>
    <property type="evidence" value="ECO:0007669"/>
    <property type="project" value="UniProtKB-SubCell"/>
</dbReference>
<keyword evidence="5 7" id="KW-0574">Periplasm</keyword>
<keyword evidence="10" id="KW-1185">Reference proteome</keyword>
<evidence type="ECO:0000256" key="2">
    <source>
        <dbReference type="ARBA" id="ARBA00010474"/>
    </source>
</evidence>
<keyword evidence="4" id="KW-0732">Signal</keyword>
<dbReference type="CDD" id="cd11614">
    <property type="entry name" value="SAF_CpaB_FlgA_like"/>
    <property type="match status" value="1"/>
</dbReference>
<dbReference type="Gene3D" id="2.30.30.760">
    <property type="match status" value="1"/>
</dbReference>
<evidence type="ECO:0000259" key="8">
    <source>
        <dbReference type="SMART" id="SM00858"/>
    </source>
</evidence>
<evidence type="ECO:0000313" key="10">
    <source>
        <dbReference type="Proteomes" id="UP000054618"/>
    </source>
</evidence>
<comment type="subcellular location">
    <subcellularLocation>
        <location evidence="1 7">Periplasm</location>
    </subcellularLocation>
</comment>
<evidence type="ECO:0000256" key="5">
    <source>
        <dbReference type="ARBA" id="ARBA00022764"/>
    </source>
</evidence>
<dbReference type="InterPro" id="IPR041231">
    <property type="entry name" value="FlgA_N"/>
</dbReference>
<dbReference type="RefSeq" id="WP_058506656.1">
    <property type="nucleotide sequence ID" value="NZ_CAAAIK010000002.1"/>
</dbReference>
<keyword evidence="9" id="KW-0282">Flagellum</keyword>
<proteinExistence type="inferred from homology"/>
<dbReference type="STRING" id="45073.Lqui_0541"/>
<dbReference type="Proteomes" id="UP000054618">
    <property type="component" value="Unassembled WGS sequence"/>
</dbReference>
<dbReference type="Gene3D" id="3.90.1210.10">
    <property type="entry name" value="Antifreeze-like/N-acetylneuraminic acid synthase C-terminal domain"/>
    <property type="match status" value="1"/>
</dbReference>
<reference evidence="9 10" key="1">
    <citation type="submission" date="2015-11" db="EMBL/GenBank/DDBJ databases">
        <title>Genomic analysis of 38 Legionella species identifies large and diverse effector repertoires.</title>
        <authorList>
            <person name="Burstein D."/>
            <person name="Amaro F."/>
            <person name="Zusman T."/>
            <person name="Lifshitz Z."/>
            <person name="Cohen O."/>
            <person name="Gilbert J.A."/>
            <person name="Pupko T."/>
            <person name="Shuman H.A."/>
            <person name="Segal G."/>
        </authorList>
    </citation>
    <scope>NUCLEOTIDE SEQUENCE [LARGE SCALE GENOMIC DNA]</scope>
    <source>
        <strain evidence="9 10">CDC#1442-AUS-E</strain>
    </source>
</reference>
<dbReference type="Pfam" id="PF17656">
    <property type="entry name" value="ChapFlgA_N"/>
    <property type="match status" value="1"/>
</dbReference>
<evidence type="ECO:0000256" key="1">
    <source>
        <dbReference type="ARBA" id="ARBA00004418"/>
    </source>
</evidence>
<dbReference type="PATRIC" id="fig|45073.5.peg.571"/>
<dbReference type="GO" id="GO:0044780">
    <property type="term" value="P:bacterial-type flagellum assembly"/>
    <property type="evidence" value="ECO:0007669"/>
    <property type="project" value="InterPro"/>
</dbReference>
<dbReference type="SMART" id="SM00858">
    <property type="entry name" value="SAF"/>
    <property type="match status" value="1"/>
</dbReference>
<gene>
    <name evidence="9" type="primary">flgA</name>
    <name evidence="9" type="ORF">Lqui_0541</name>
</gene>
<dbReference type="PANTHER" id="PTHR36307:SF1">
    <property type="entry name" value="FLAGELLA BASAL BODY P-RING FORMATION PROTEIN FLGA"/>
    <property type="match status" value="1"/>
</dbReference>
<dbReference type="EMBL" id="LNYS01000006">
    <property type="protein sequence ID" value="KTD51697.1"/>
    <property type="molecule type" value="Genomic_DNA"/>
</dbReference>
<sequence length="234" mass="26674">MIFYRFIVFIVLLHPLTNYAENQSLEVLRHKIESFVKGQLPNQHYDQINIVAENIDPRLNLQKCQKNQLEAFNPYQHLAKQHTTIGIRCKEPTNHWTIYVPVRITIMKEVLVSSHPLNKGDILTDRDIRLQKQNVSLVSQDYVDDSDQALGLVVKKNIKEGQLITHSLLQKPWLVRKGEQILIQAINGNIKITMAAVALADGALNETIKVRNLTSKRVVDAQVVDVRKVTVSSS</sequence>
<dbReference type="NCBIfam" id="TIGR03170">
    <property type="entry name" value="flgA_cterm"/>
    <property type="match status" value="1"/>
</dbReference>
<dbReference type="InterPro" id="IPR013974">
    <property type="entry name" value="SAF"/>
</dbReference>
<keyword evidence="9" id="KW-0969">Cilium</keyword>
<comment type="similarity">
    <text evidence="2 7">Belongs to the FlgA family.</text>
</comment>